<sequence length="73" mass="8210">MTKILESRRMLDRMMEGEPPDLQTANAGSWLIQSIALVEIAETLHYMAEIMVESMGTTGGIQFRLDQGKEPEI</sequence>
<proteinExistence type="predicted"/>
<protein>
    <submittedName>
        <fullName evidence="1">Uncharacterized protein</fullName>
    </submittedName>
</protein>
<organism evidence="1">
    <name type="scientific">marine sediment metagenome</name>
    <dbReference type="NCBI Taxonomy" id="412755"/>
    <lineage>
        <taxon>unclassified sequences</taxon>
        <taxon>metagenomes</taxon>
        <taxon>ecological metagenomes</taxon>
    </lineage>
</organism>
<evidence type="ECO:0000313" key="1">
    <source>
        <dbReference type="EMBL" id="KKK75854.1"/>
    </source>
</evidence>
<dbReference type="EMBL" id="LAZR01055669">
    <property type="protein sequence ID" value="KKK75854.1"/>
    <property type="molecule type" value="Genomic_DNA"/>
</dbReference>
<comment type="caution">
    <text evidence="1">The sequence shown here is derived from an EMBL/GenBank/DDBJ whole genome shotgun (WGS) entry which is preliminary data.</text>
</comment>
<dbReference type="AlphaFoldDB" id="A0A0F9ABM4"/>
<reference evidence="1" key="1">
    <citation type="journal article" date="2015" name="Nature">
        <title>Complex archaea that bridge the gap between prokaryotes and eukaryotes.</title>
        <authorList>
            <person name="Spang A."/>
            <person name="Saw J.H."/>
            <person name="Jorgensen S.L."/>
            <person name="Zaremba-Niedzwiedzka K."/>
            <person name="Martijn J."/>
            <person name="Lind A.E."/>
            <person name="van Eijk R."/>
            <person name="Schleper C."/>
            <person name="Guy L."/>
            <person name="Ettema T.J."/>
        </authorList>
    </citation>
    <scope>NUCLEOTIDE SEQUENCE</scope>
</reference>
<accession>A0A0F9ABM4</accession>
<name>A0A0F9ABM4_9ZZZZ</name>
<gene>
    <name evidence="1" type="ORF">LCGC14_2869570</name>
</gene>